<keyword evidence="1" id="KW-0812">Transmembrane</keyword>
<proteinExistence type="predicted"/>
<feature type="transmembrane region" description="Helical" evidence="1">
    <location>
        <begin position="93"/>
        <end position="118"/>
    </location>
</feature>
<keyword evidence="1" id="KW-0472">Membrane</keyword>
<gene>
    <name evidence="2" type="ORF">ENP55_00660</name>
</gene>
<comment type="caution">
    <text evidence="2">The sequence shown here is derived from an EMBL/GenBank/DDBJ whole genome shotgun (WGS) entry which is preliminary data.</text>
</comment>
<evidence type="ECO:0000256" key="1">
    <source>
        <dbReference type="SAM" id="Phobius"/>
    </source>
</evidence>
<sequence>MTHSYSLNDPLATTILVFASMSISFIALLLVYESLKSRVTRETQIYLSGEPEEVVKEASPSVGNLYWGFIKKFARSIFNTLINKVQTGSIHEWFSFISSWLGILILLAVLMSVLYLLAR</sequence>
<dbReference type="AlphaFoldDB" id="A0A7C2BK80"/>
<reference evidence="2" key="1">
    <citation type="journal article" date="2020" name="mSystems">
        <title>Genome- and Community-Level Interaction Insights into Carbon Utilization and Element Cycling Functions of Hydrothermarchaeota in Hydrothermal Sediment.</title>
        <authorList>
            <person name="Zhou Z."/>
            <person name="Liu Y."/>
            <person name="Xu W."/>
            <person name="Pan J."/>
            <person name="Luo Z.H."/>
            <person name="Li M."/>
        </authorList>
    </citation>
    <scope>NUCLEOTIDE SEQUENCE [LARGE SCALE GENOMIC DNA]</scope>
    <source>
        <strain evidence="2">SpSt-23</strain>
    </source>
</reference>
<name>A0A7C2BK80_9CREN</name>
<dbReference type="EMBL" id="DSJT01000003">
    <property type="protein sequence ID" value="HEF86828.1"/>
    <property type="molecule type" value="Genomic_DNA"/>
</dbReference>
<protein>
    <submittedName>
        <fullName evidence="2">Sodium:proton antiporter</fullName>
    </submittedName>
</protein>
<accession>A0A7C2BK80</accession>
<feature type="transmembrane region" description="Helical" evidence="1">
    <location>
        <begin position="12"/>
        <end position="32"/>
    </location>
</feature>
<organism evidence="2">
    <name type="scientific">Thermosphaera aggregans</name>
    <dbReference type="NCBI Taxonomy" id="54254"/>
    <lineage>
        <taxon>Archaea</taxon>
        <taxon>Thermoproteota</taxon>
        <taxon>Thermoprotei</taxon>
        <taxon>Desulfurococcales</taxon>
        <taxon>Desulfurococcaceae</taxon>
        <taxon>Thermosphaera</taxon>
    </lineage>
</organism>
<evidence type="ECO:0000313" key="2">
    <source>
        <dbReference type="EMBL" id="HEF86828.1"/>
    </source>
</evidence>
<keyword evidence="1" id="KW-1133">Transmembrane helix</keyword>